<gene>
    <name evidence="1" type="ORF">Lalb_Chr05g0217231</name>
</gene>
<dbReference type="Proteomes" id="UP000447434">
    <property type="component" value="Chromosome 5"/>
</dbReference>
<comment type="caution">
    <text evidence="1">The sequence shown here is derived from an EMBL/GenBank/DDBJ whole genome shotgun (WGS) entry which is preliminary data.</text>
</comment>
<sequence>MKDMKSYPSKMKSYYKNSYYWHWRLVMMTNKMLLVAKILVSWHDLVFPCVLSPCTCHSDVSEFDAIK</sequence>
<accession>A0A6A4QJ29</accession>
<proteinExistence type="predicted"/>
<keyword evidence="2" id="KW-1185">Reference proteome</keyword>
<reference evidence="2" key="1">
    <citation type="journal article" date="2020" name="Nat. Commun.">
        <title>Genome sequence of the cluster root forming white lupin.</title>
        <authorList>
            <person name="Hufnagel B."/>
            <person name="Marques A."/>
            <person name="Soriano A."/>
            <person name="Marques L."/>
            <person name="Divol F."/>
            <person name="Doumas P."/>
            <person name="Sallet E."/>
            <person name="Mancinotti D."/>
            <person name="Carrere S."/>
            <person name="Marande W."/>
            <person name="Arribat S."/>
            <person name="Keller J."/>
            <person name="Huneau C."/>
            <person name="Blein T."/>
            <person name="Aime D."/>
            <person name="Laguerre M."/>
            <person name="Taylor J."/>
            <person name="Schubert V."/>
            <person name="Nelson M."/>
            <person name="Geu-Flores F."/>
            <person name="Crespi M."/>
            <person name="Gallardo-Guerrero K."/>
            <person name="Delaux P.-M."/>
            <person name="Salse J."/>
            <person name="Berges H."/>
            <person name="Guyot R."/>
            <person name="Gouzy J."/>
            <person name="Peret B."/>
        </authorList>
    </citation>
    <scope>NUCLEOTIDE SEQUENCE [LARGE SCALE GENOMIC DNA]</scope>
    <source>
        <strain evidence="2">cv. Amiga</strain>
    </source>
</reference>
<dbReference type="AlphaFoldDB" id="A0A6A4QJ29"/>
<dbReference type="EMBL" id="WOCE01000005">
    <property type="protein sequence ID" value="KAE9613417.1"/>
    <property type="molecule type" value="Genomic_DNA"/>
</dbReference>
<protein>
    <submittedName>
        <fullName evidence="1">Uncharacterized protein</fullName>
    </submittedName>
</protein>
<evidence type="ECO:0000313" key="1">
    <source>
        <dbReference type="EMBL" id="KAE9613417.1"/>
    </source>
</evidence>
<organism evidence="1 2">
    <name type="scientific">Lupinus albus</name>
    <name type="common">White lupine</name>
    <name type="synonym">Lupinus termis</name>
    <dbReference type="NCBI Taxonomy" id="3870"/>
    <lineage>
        <taxon>Eukaryota</taxon>
        <taxon>Viridiplantae</taxon>
        <taxon>Streptophyta</taxon>
        <taxon>Embryophyta</taxon>
        <taxon>Tracheophyta</taxon>
        <taxon>Spermatophyta</taxon>
        <taxon>Magnoliopsida</taxon>
        <taxon>eudicotyledons</taxon>
        <taxon>Gunneridae</taxon>
        <taxon>Pentapetalae</taxon>
        <taxon>rosids</taxon>
        <taxon>fabids</taxon>
        <taxon>Fabales</taxon>
        <taxon>Fabaceae</taxon>
        <taxon>Papilionoideae</taxon>
        <taxon>50 kb inversion clade</taxon>
        <taxon>genistoids sensu lato</taxon>
        <taxon>core genistoids</taxon>
        <taxon>Genisteae</taxon>
        <taxon>Lupinus</taxon>
    </lineage>
</organism>
<name>A0A6A4QJ29_LUPAL</name>
<evidence type="ECO:0000313" key="2">
    <source>
        <dbReference type="Proteomes" id="UP000447434"/>
    </source>
</evidence>